<keyword evidence="3 9" id="KW-0479">Metal-binding</keyword>
<dbReference type="InterPro" id="IPR013149">
    <property type="entry name" value="ADH-like_C"/>
</dbReference>
<evidence type="ECO:0000256" key="4">
    <source>
        <dbReference type="ARBA" id="ARBA00022833"/>
    </source>
</evidence>
<gene>
    <name evidence="11" type="ORF">IEQ34_025532</name>
</gene>
<feature type="domain" description="Enoyl reductase (ER)" evidence="10">
    <location>
        <begin position="175"/>
        <end position="529"/>
    </location>
</feature>
<dbReference type="Gene3D" id="3.30.1050.10">
    <property type="entry name" value="SCP2 sterol-binding domain"/>
    <property type="match status" value="1"/>
</dbReference>
<keyword evidence="12" id="KW-1185">Reference proteome</keyword>
<name>A0AAV7FIZ4_DENCH</name>
<evidence type="ECO:0000256" key="3">
    <source>
        <dbReference type="ARBA" id="ARBA00022723"/>
    </source>
</evidence>
<dbReference type="GO" id="GO:0004022">
    <property type="term" value="F:alcohol dehydrogenase (NAD+) activity"/>
    <property type="evidence" value="ECO:0007669"/>
    <property type="project" value="UniProtKB-EC"/>
</dbReference>
<dbReference type="CDD" id="cd08279">
    <property type="entry name" value="Zn_ADH_class_III"/>
    <property type="match status" value="1"/>
</dbReference>
<dbReference type="Pfam" id="PF00107">
    <property type="entry name" value="ADH_zinc_N"/>
    <property type="match status" value="1"/>
</dbReference>
<keyword evidence="4 9" id="KW-0862">Zinc</keyword>
<evidence type="ECO:0000256" key="9">
    <source>
        <dbReference type="RuleBase" id="RU361277"/>
    </source>
</evidence>
<reference evidence="11 12" key="1">
    <citation type="journal article" date="2021" name="Hortic Res">
        <title>Chromosome-scale assembly of the Dendrobium chrysotoxum genome enhances the understanding of orchid evolution.</title>
        <authorList>
            <person name="Zhang Y."/>
            <person name="Zhang G.Q."/>
            <person name="Zhang D."/>
            <person name="Liu X.D."/>
            <person name="Xu X.Y."/>
            <person name="Sun W.H."/>
            <person name="Yu X."/>
            <person name="Zhu X."/>
            <person name="Wang Z.W."/>
            <person name="Zhao X."/>
            <person name="Zhong W.Y."/>
            <person name="Chen H."/>
            <person name="Yin W.L."/>
            <person name="Huang T."/>
            <person name="Niu S.C."/>
            <person name="Liu Z.J."/>
        </authorList>
    </citation>
    <scope>NUCLEOTIDE SEQUENCE [LARGE SCALE GENOMIC DNA]</scope>
    <source>
        <strain evidence="11">Lindl</strain>
    </source>
</reference>
<evidence type="ECO:0000313" key="12">
    <source>
        <dbReference type="Proteomes" id="UP000775213"/>
    </source>
</evidence>
<dbReference type="Gene3D" id="3.40.50.720">
    <property type="entry name" value="NAD(P)-binding Rossmann-like Domain"/>
    <property type="match status" value="1"/>
</dbReference>
<dbReference type="PANTHER" id="PTHR43880:SF12">
    <property type="entry name" value="ALCOHOL DEHYDROGENASE CLASS-3"/>
    <property type="match status" value="1"/>
</dbReference>
<dbReference type="NCBIfam" id="TIGR03989">
    <property type="entry name" value="Rxyl_3153"/>
    <property type="match status" value="1"/>
</dbReference>
<dbReference type="PROSITE" id="PS00059">
    <property type="entry name" value="ADH_ZINC"/>
    <property type="match status" value="1"/>
</dbReference>
<sequence>MSRGGEGRRRSRAPLPFGRWDRSSHHAFRVPTVRPRGSVVMGVFADEAEVYEYLGGIFEVATKKDGLADKLAASGVVLRVYYTDPEAVVTVDMESRSVETGSASTATPTVELHMTADTGNRFWLGKVNLAMAMAKGTVRAKGPVPKLLKLIPTAKELFPEGEPVKTKAAVLWELGGKWEVEEVDLDPPGAGEVLVKLAASGLCHSDEHLVTGDLPFPLPVVGGHEGAGTVVEVGSGVLDIEPGDSVVLTFLPSCGRCSYCVRGKTNLCDLGAALMMGPQLDGTHRFHARGEDLGQMCLLGTFSEYTVVPTASVVKVDQGTALDKAALVGCGIPTGYGSAVRTAEVRAGDTVVVLGAGGIGMNAVQGARIAGARYVVAVDPVPYKRDRAMEFGATHVAESADAAWEVVSRLTRGQLAEACIIATDVAEGSYIAPALALVGKGGRVVVTAIGHPEEETMTGSLLELTLYEKQIRGALYGSSNAQHDVPRLLELYNTGLLKLDELITQEYTLEDINQGYEDMREGRNIRGLIRY</sequence>
<dbReference type="InterPro" id="IPR003033">
    <property type="entry name" value="SCP2_sterol-bd_dom"/>
</dbReference>
<evidence type="ECO:0000256" key="2">
    <source>
        <dbReference type="ARBA" id="ARBA00011738"/>
    </source>
</evidence>
<dbReference type="Pfam" id="PF02036">
    <property type="entry name" value="SCP2"/>
    <property type="match status" value="1"/>
</dbReference>
<dbReference type="SUPFAM" id="SSF55718">
    <property type="entry name" value="SCP-like"/>
    <property type="match status" value="1"/>
</dbReference>
<comment type="similarity">
    <text evidence="9">Belongs to the zinc-containing alcohol dehydrogenase family.</text>
</comment>
<dbReference type="AlphaFoldDB" id="A0AAV7FIZ4"/>
<accession>A0AAV7FIZ4</accession>
<comment type="subunit">
    <text evidence="2">Homodimer.</text>
</comment>
<dbReference type="InterPro" id="IPR036291">
    <property type="entry name" value="NAD(P)-bd_dom_sf"/>
</dbReference>
<dbReference type="GO" id="GO:0008270">
    <property type="term" value="F:zinc ion binding"/>
    <property type="evidence" value="ECO:0007669"/>
    <property type="project" value="InterPro"/>
</dbReference>
<dbReference type="SUPFAM" id="SSF51735">
    <property type="entry name" value="NAD(P)-binding Rossmann-fold domains"/>
    <property type="match status" value="1"/>
</dbReference>
<comment type="catalytic activity">
    <reaction evidence="8">
        <text>a primary alcohol + NAD(+) = an aldehyde + NADH + H(+)</text>
        <dbReference type="Rhea" id="RHEA:10736"/>
        <dbReference type="ChEBI" id="CHEBI:15378"/>
        <dbReference type="ChEBI" id="CHEBI:15734"/>
        <dbReference type="ChEBI" id="CHEBI:17478"/>
        <dbReference type="ChEBI" id="CHEBI:57540"/>
        <dbReference type="ChEBI" id="CHEBI:57945"/>
        <dbReference type="EC" id="1.1.1.1"/>
    </reaction>
</comment>
<dbReference type="Proteomes" id="UP000775213">
    <property type="component" value="Unassembled WGS sequence"/>
</dbReference>
<dbReference type="Pfam" id="PF08240">
    <property type="entry name" value="ADH_N"/>
    <property type="match status" value="1"/>
</dbReference>
<dbReference type="Gene3D" id="3.90.180.10">
    <property type="entry name" value="Medium-chain alcohol dehydrogenases, catalytic domain"/>
    <property type="match status" value="1"/>
</dbReference>
<evidence type="ECO:0000259" key="10">
    <source>
        <dbReference type="SMART" id="SM00829"/>
    </source>
</evidence>
<evidence type="ECO:0000256" key="8">
    <source>
        <dbReference type="ARBA" id="ARBA00049243"/>
    </source>
</evidence>
<evidence type="ECO:0000313" key="11">
    <source>
        <dbReference type="EMBL" id="KAH0444839.1"/>
    </source>
</evidence>
<dbReference type="InterPro" id="IPR036527">
    <property type="entry name" value="SCP2_sterol-bd_dom_sf"/>
</dbReference>
<evidence type="ECO:0000256" key="1">
    <source>
        <dbReference type="ARBA" id="ARBA00001947"/>
    </source>
</evidence>
<dbReference type="PANTHER" id="PTHR43880">
    <property type="entry name" value="ALCOHOL DEHYDROGENASE"/>
    <property type="match status" value="1"/>
</dbReference>
<dbReference type="InterPro" id="IPR011032">
    <property type="entry name" value="GroES-like_sf"/>
</dbReference>
<dbReference type="InterPro" id="IPR023921">
    <property type="entry name" value="ADH_Zn_actinomycetes"/>
</dbReference>
<dbReference type="GO" id="GO:0051903">
    <property type="term" value="F:S-(hydroxymethyl)glutathione dehydrogenase [NAD(P)+] activity"/>
    <property type="evidence" value="ECO:0007669"/>
    <property type="project" value="TreeGrafter"/>
</dbReference>
<dbReference type="EMBL" id="JAGFBR010000413">
    <property type="protein sequence ID" value="KAH0444839.1"/>
    <property type="molecule type" value="Genomic_DNA"/>
</dbReference>
<comment type="caution">
    <text evidence="11">The sequence shown here is derived from an EMBL/GenBank/DDBJ whole genome shotgun (WGS) entry which is preliminary data.</text>
</comment>
<keyword evidence="6" id="KW-0520">NAD</keyword>
<dbReference type="InterPro" id="IPR013154">
    <property type="entry name" value="ADH-like_N"/>
</dbReference>
<keyword evidence="5" id="KW-0560">Oxidoreductase</keyword>
<dbReference type="SMART" id="SM00829">
    <property type="entry name" value="PKS_ER"/>
    <property type="match status" value="1"/>
</dbReference>
<dbReference type="GO" id="GO:0005829">
    <property type="term" value="C:cytosol"/>
    <property type="evidence" value="ECO:0007669"/>
    <property type="project" value="TreeGrafter"/>
</dbReference>
<proteinExistence type="inferred from homology"/>
<dbReference type="SUPFAM" id="SSF50129">
    <property type="entry name" value="GroES-like"/>
    <property type="match status" value="2"/>
</dbReference>
<comment type="cofactor">
    <cofactor evidence="1 9">
        <name>Zn(2+)</name>
        <dbReference type="ChEBI" id="CHEBI:29105"/>
    </cofactor>
</comment>
<evidence type="ECO:0000256" key="6">
    <source>
        <dbReference type="ARBA" id="ARBA00023027"/>
    </source>
</evidence>
<organism evidence="11 12">
    <name type="scientific">Dendrobium chrysotoxum</name>
    <name type="common">Orchid</name>
    <dbReference type="NCBI Taxonomy" id="161865"/>
    <lineage>
        <taxon>Eukaryota</taxon>
        <taxon>Viridiplantae</taxon>
        <taxon>Streptophyta</taxon>
        <taxon>Embryophyta</taxon>
        <taxon>Tracheophyta</taxon>
        <taxon>Spermatophyta</taxon>
        <taxon>Magnoliopsida</taxon>
        <taxon>Liliopsida</taxon>
        <taxon>Asparagales</taxon>
        <taxon>Orchidaceae</taxon>
        <taxon>Epidendroideae</taxon>
        <taxon>Malaxideae</taxon>
        <taxon>Dendrobiinae</taxon>
        <taxon>Dendrobium</taxon>
    </lineage>
</organism>
<dbReference type="GO" id="GO:0046294">
    <property type="term" value="P:formaldehyde catabolic process"/>
    <property type="evidence" value="ECO:0007669"/>
    <property type="project" value="TreeGrafter"/>
</dbReference>
<protein>
    <recommendedName>
        <fullName evidence="10">Enoyl reductase (ER) domain-containing protein</fullName>
    </recommendedName>
</protein>
<evidence type="ECO:0000256" key="5">
    <source>
        <dbReference type="ARBA" id="ARBA00023002"/>
    </source>
</evidence>
<dbReference type="InterPro" id="IPR020843">
    <property type="entry name" value="ER"/>
</dbReference>
<dbReference type="InterPro" id="IPR002328">
    <property type="entry name" value="ADH_Zn_CS"/>
</dbReference>
<evidence type="ECO:0000256" key="7">
    <source>
        <dbReference type="ARBA" id="ARBA00049164"/>
    </source>
</evidence>
<comment type="catalytic activity">
    <reaction evidence="7">
        <text>a secondary alcohol + NAD(+) = a ketone + NADH + H(+)</text>
        <dbReference type="Rhea" id="RHEA:10740"/>
        <dbReference type="ChEBI" id="CHEBI:15378"/>
        <dbReference type="ChEBI" id="CHEBI:17087"/>
        <dbReference type="ChEBI" id="CHEBI:35681"/>
        <dbReference type="ChEBI" id="CHEBI:57540"/>
        <dbReference type="ChEBI" id="CHEBI:57945"/>
        <dbReference type="EC" id="1.1.1.1"/>
    </reaction>
</comment>